<feature type="domain" description="KaiC-like" evidence="1">
    <location>
        <begin position="4"/>
        <end position="30"/>
    </location>
</feature>
<accession>A0A314ZR89</accession>
<comment type="caution">
    <text evidence="2">The sequence shown here is derived from an EMBL/GenBank/DDBJ whole genome shotgun (WGS) entry which is preliminary data.</text>
</comment>
<proteinExistence type="predicted"/>
<organism evidence="2 3">
    <name type="scientific">Methanohalophilus euhalobius</name>
    <dbReference type="NCBI Taxonomy" id="51203"/>
    <lineage>
        <taxon>Archaea</taxon>
        <taxon>Methanobacteriati</taxon>
        <taxon>Methanobacteriota</taxon>
        <taxon>Stenosarchaea group</taxon>
        <taxon>Methanomicrobia</taxon>
        <taxon>Methanosarcinales</taxon>
        <taxon>Methanosarcinaceae</taxon>
        <taxon>Methanohalophilus</taxon>
    </lineage>
</organism>
<dbReference type="Proteomes" id="UP000251060">
    <property type="component" value="Unassembled WGS sequence"/>
</dbReference>
<protein>
    <submittedName>
        <fullName evidence="2">KaiC protein</fullName>
    </submittedName>
</protein>
<evidence type="ECO:0000313" key="2">
    <source>
        <dbReference type="EMBL" id="PQV42292.1"/>
    </source>
</evidence>
<sequence>MKAETGIEGLDELIGGGLPEGRVYLLNGSREVVKLPLVCST</sequence>
<gene>
    <name evidence="2" type="ORF">B0H22_10768</name>
</gene>
<dbReference type="Gene3D" id="3.40.50.300">
    <property type="entry name" value="P-loop containing nucleotide triphosphate hydrolases"/>
    <property type="match status" value="1"/>
</dbReference>
<dbReference type="EMBL" id="PVBU01000007">
    <property type="protein sequence ID" value="PQV42292.1"/>
    <property type="molecule type" value="Genomic_DNA"/>
</dbReference>
<name>A0A314ZR89_9EURY</name>
<dbReference type="InterPro" id="IPR014774">
    <property type="entry name" value="KaiC-like_dom"/>
</dbReference>
<reference evidence="2 3" key="1">
    <citation type="submission" date="2018-02" db="EMBL/GenBank/DDBJ databases">
        <title>Subsurface microbial communities from deep shales in Ohio and West Virginia, USA.</title>
        <authorList>
            <person name="Wrighton K."/>
        </authorList>
    </citation>
    <scope>NUCLEOTIDE SEQUENCE [LARGE SCALE GENOMIC DNA]</scope>
    <source>
        <strain evidence="2 3">DSM 10369</strain>
    </source>
</reference>
<dbReference type="InterPro" id="IPR027417">
    <property type="entry name" value="P-loop_NTPase"/>
</dbReference>
<evidence type="ECO:0000313" key="3">
    <source>
        <dbReference type="Proteomes" id="UP000251060"/>
    </source>
</evidence>
<evidence type="ECO:0000259" key="1">
    <source>
        <dbReference type="Pfam" id="PF06745"/>
    </source>
</evidence>
<dbReference type="Pfam" id="PF06745">
    <property type="entry name" value="ATPase"/>
    <property type="match status" value="1"/>
</dbReference>
<dbReference type="RefSeq" id="WP_258082600.1">
    <property type="nucleotide sequence ID" value="NZ_RJJF01000018.1"/>
</dbReference>
<dbReference type="AlphaFoldDB" id="A0A314ZR89"/>